<dbReference type="Gene3D" id="2.120.10.80">
    <property type="entry name" value="Kelch-type beta propeller"/>
    <property type="match status" value="1"/>
</dbReference>
<dbReference type="InterPro" id="IPR048265">
    <property type="entry name" value="Rax2-like_third"/>
</dbReference>
<evidence type="ECO:0000259" key="4">
    <source>
        <dbReference type="Pfam" id="PF20843"/>
    </source>
</evidence>
<dbReference type="PANTHER" id="PTHR31778:SF2">
    <property type="entry name" value="BUD SITE SELECTION PROTEIN RAX2"/>
    <property type="match status" value="1"/>
</dbReference>
<evidence type="ECO:0000256" key="1">
    <source>
        <dbReference type="SAM" id="Phobius"/>
    </source>
</evidence>
<dbReference type="OrthoDB" id="2503993at2759"/>
<feature type="transmembrane region" description="Helical" evidence="1">
    <location>
        <begin position="1163"/>
        <end position="1186"/>
    </location>
</feature>
<evidence type="ECO:0000259" key="2">
    <source>
        <dbReference type="Pfam" id="PF12768"/>
    </source>
</evidence>
<dbReference type="InterPro" id="IPR048266">
    <property type="entry name" value="Rax2-like_second"/>
</dbReference>
<dbReference type="InterPro" id="IPR024982">
    <property type="entry name" value="Rax2-like_C"/>
</dbReference>
<keyword evidence="6" id="KW-1185">Reference proteome</keyword>
<evidence type="ECO:0000259" key="3">
    <source>
        <dbReference type="Pfam" id="PF20842"/>
    </source>
</evidence>
<proteinExistence type="predicted"/>
<keyword evidence="1" id="KW-0472">Membrane</keyword>
<dbReference type="Pfam" id="PF20842">
    <property type="entry name" value="Rax2_2"/>
    <property type="match status" value="1"/>
</dbReference>
<dbReference type="PANTHER" id="PTHR31778">
    <property type="entry name" value="BUD SITE SELECTION PROTEIN RAX2"/>
    <property type="match status" value="1"/>
</dbReference>
<reference evidence="5" key="1">
    <citation type="submission" date="2021-07" db="EMBL/GenBank/DDBJ databases">
        <authorList>
            <person name="Durling M."/>
        </authorList>
    </citation>
    <scope>NUCLEOTIDE SEQUENCE</scope>
</reference>
<feature type="domain" description="Rax2-like second" evidence="3">
    <location>
        <begin position="229"/>
        <end position="378"/>
    </location>
</feature>
<dbReference type="GO" id="GO:1902929">
    <property type="term" value="C:plasma membrane of growing cell tip"/>
    <property type="evidence" value="ECO:0007669"/>
    <property type="project" value="TreeGrafter"/>
</dbReference>
<dbReference type="AlphaFoldDB" id="A0A9N9KPQ3"/>
<feature type="domain" description="Rax2-like third" evidence="4">
    <location>
        <begin position="389"/>
        <end position="545"/>
    </location>
</feature>
<accession>A0A9N9KPQ3</accession>
<dbReference type="Pfam" id="PF12768">
    <property type="entry name" value="Rax2"/>
    <property type="match status" value="1"/>
</dbReference>
<comment type="caution">
    <text evidence="5">The sequence shown here is derived from an EMBL/GenBank/DDBJ whole genome shotgun (WGS) entry which is preliminary data.</text>
</comment>
<keyword evidence="1" id="KW-1133">Transmembrane helix</keyword>
<sequence length="1238" mass="128780">MRLSSWWSSVGDLPPLLRHGLLLACITPLGHAITFKSVPSDNLDLSKLGRVGLAGDFDSISLYQFEGQSQDSLGANRSSSILTRFPNGAFDQLAASDATIEVMCSFVLKSGTLAGVVVGGNFTSLGGKNSPGAAIFDPNTSTITPLTGLSGKVSALLCDSSSDRVYVGGAFRGANSSNAMVWINGQGWDELPFKGFNGQVTSISKASNGHIIFGGSFTGLGNTTAPKNPDQQIINISGADITAVASTATTGLSDPRNIVCKTSGTDGPDNTWLLADNAQGFWKASFGFGFQPTKLRLYNTHLDGRGTKTWRFTAQPINGILNFTYIDPATGQNASCSSECPLSDNPTLKFQDFHFVNVIGMNGFQIDISAFYGQGGGLNGIELFQDEIFSYAINKFNEPSCAGGQIASSASATGPWAVTPSGASASEYLTAAVGTSTEATVIFKPDIKQSGNYSVNIYTPGCNQDDSCSSRGRVNVSGIMSTGDTNSKFNTEIFQTNLFDKYDQIFFGYIEAGSSSFQASITLSPSEDQNNPNLKVVAQRVSFALTSPSTGGLNNIFEFDPSKAMIDASDFANSTFDKAGISIGVGSGVNTLATSDTTTFVGGNFSTDAFQNILAITDSGATALAGGSLNGEVLTTFVDGSSLYVGGKFTNTNTNNVNGLSHVAVYDTSKNTWTALGAGVNGTVTDIVPISLNVTENVTETVITVTGDFSQIIEFGGNPAIAVSGFAVWIPSQSNWLQNVKASTSVTGKLMAAVNLPDGGSLFAGFLSSSQFNSNGVVELSSPSGTASLSTFPVAIKRNTLGSSSSFTKRATAGTIQNVTGVVTGLFYENGTSNITILGGHFTATGSSGSDINNLLFINSSNADTVTGVGSQISNDSTILALAIMDDTLWAGGFLSGNVNDADVNGLFSYNLTTSAFGTQPPALSGTNAAVKAIAVRPGTTDIYVGGSFSSAGSLQCPGVCVFTTSATRWDRPGSNLGGTAHAMMWQSPTSLIIAGELVINGGNASVATYDTKSQNWTMATGANTIPGPVTTMTTANNDGTELWVGGIASNGSTFLMKFDGTIWNPVGDVFGSGTNIQSLEVLPLSQNHGGTDLLSSNQALMITGSLNVPGFGNASAVIFNGTTFQPFALTSSYSKNGGSISQIFHAKKTVFSTARSRIARGFVVLIALAIALGLIFLLVVAGVVAERIRRKRDGYMPAPTSSYDNQNKILESRIPPEQLFGSLGQGRSGVEKQSTRI</sequence>
<organism evidence="5 6">
    <name type="scientific">Hymenoscyphus fraxineus</name>
    <dbReference type="NCBI Taxonomy" id="746836"/>
    <lineage>
        <taxon>Eukaryota</taxon>
        <taxon>Fungi</taxon>
        <taxon>Dikarya</taxon>
        <taxon>Ascomycota</taxon>
        <taxon>Pezizomycotina</taxon>
        <taxon>Leotiomycetes</taxon>
        <taxon>Helotiales</taxon>
        <taxon>Helotiaceae</taxon>
        <taxon>Hymenoscyphus</taxon>
    </lineage>
</organism>
<evidence type="ECO:0000313" key="6">
    <source>
        <dbReference type="Proteomes" id="UP000696280"/>
    </source>
</evidence>
<protein>
    <recommendedName>
        <fullName evidence="7">Cellular morphogenesis protein</fullName>
    </recommendedName>
</protein>
<feature type="domain" description="Rax2-like C-terminal" evidence="2">
    <location>
        <begin position="907"/>
        <end position="1153"/>
    </location>
</feature>
<evidence type="ECO:0000313" key="5">
    <source>
        <dbReference type="EMBL" id="CAG8950503.1"/>
    </source>
</evidence>
<dbReference type="InterPro" id="IPR015915">
    <property type="entry name" value="Kelch-typ_b-propeller"/>
</dbReference>
<dbReference type="EMBL" id="CAJVRL010000037">
    <property type="protein sequence ID" value="CAG8950503.1"/>
    <property type="molecule type" value="Genomic_DNA"/>
</dbReference>
<keyword evidence="1" id="KW-0812">Transmembrane</keyword>
<evidence type="ECO:0008006" key="7">
    <source>
        <dbReference type="Google" id="ProtNLM"/>
    </source>
</evidence>
<dbReference type="Pfam" id="PF20843">
    <property type="entry name" value="Rax2_3"/>
    <property type="match status" value="1"/>
</dbReference>
<gene>
    <name evidence="5" type="ORF">HYFRA_00007000</name>
</gene>
<name>A0A9N9KPQ3_9HELO</name>
<dbReference type="Proteomes" id="UP000696280">
    <property type="component" value="Unassembled WGS sequence"/>
</dbReference>